<dbReference type="Proteomes" id="UP000313359">
    <property type="component" value="Unassembled WGS sequence"/>
</dbReference>
<evidence type="ECO:0000313" key="3">
    <source>
        <dbReference type="Proteomes" id="UP000313359"/>
    </source>
</evidence>
<accession>A0A5C2RX92</accession>
<dbReference type="InterPro" id="IPR046522">
    <property type="entry name" value="DUF6699"/>
</dbReference>
<keyword evidence="3" id="KW-1185">Reference proteome</keyword>
<proteinExistence type="predicted"/>
<evidence type="ECO:0000259" key="1">
    <source>
        <dbReference type="Pfam" id="PF20415"/>
    </source>
</evidence>
<dbReference type="AlphaFoldDB" id="A0A5C2RX92"/>
<dbReference type="OrthoDB" id="3333333at2759"/>
<feature type="domain" description="DUF6699" evidence="1">
    <location>
        <begin position="62"/>
        <end position="179"/>
    </location>
</feature>
<protein>
    <recommendedName>
        <fullName evidence="1">DUF6699 domain-containing protein</fullName>
    </recommendedName>
</protein>
<name>A0A5C2RX92_9APHY</name>
<reference evidence="2" key="1">
    <citation type="journal article" date="2018" name="Genome Biol. Evol.">
        <title>Genomics and development of Lentinus tigrinus, a white-rot wood-decaying mushroom with dimorphic fruiting bodies.</title>
        <authorList>
            <person name="Wu B."/>
            <person name="Xu Z."/>
            <person name="Knudson A."/>
            <person name="Carlson A."/>
            <person name="Chen N."/>
            <person name="Kovaka S."/>
            <person name="LaButti K."/>
            <person name="Lipzen A."/>
            <person name="Pennachio C."/>
            <person name="Riley R."/>
            <person name="Schakwitz W."/>
            <person name="Umezawa K."/>
            <person name="Ohm R.A."/>
            <person name="Grigoriev I.V."/>
            <person name="Nagy L.G."/>
            <person name="Gibbons J."/>
            <person name="Hibbett D."/>
        </authorList>
    </citation>
    <scope>NUCLEOTIDE SEQUENCE [LARGE SCALE GENOMIC DNA]</scope>
    <source>
        <strain evidence="2">ALCF2SS1-6</strain>
    </source>
</reference>
<dbReference type="EMBL" id="ML122293">
    <property type="protein sequence ID" value="RPD55666.1"/>
    <property type="molecule type" value="Genomic_DNA"/>
</dbReference>
<gene>
    <name evidence="2" type="ORF">L227DRAFT_579418</name>
</gene>
<dbReference type="STRING" id="1328759.A0A5C2RX92"/>
<dbReference type="Pfam" id="PF20415">
    <property type="entry name" value="DUF6699"/>
    <property type="match status" value="1"/>
</dbReference>
<organism evidence="2 3">
    <name type="scientific">Lentinus tigrinus ALCF2SS1-6</name>
    <dbReference type="NCBI Taxonomy" id="1328759"/>
    <lineage>
        <taxon>Eukaryota</taxon>
        <taxon>Fungi</taxon>
        <taxon>Dikarya</taxon>
        <taxon>Basidiomycota</taxon>
        <taxon>Agaricomycotina</taxon>
        <taxon>Agaricomycetes</taxon>
        <taxon>Polyporales</taxon>
        <taxon>Polyporaceae</taxon>
        <taxon>Lentinus</taxon>
    </lineage>
</organism>
<evidence type="ECO:0000313" key="2">
    <source>
        <dbReference type="EMBL" id="RPD55666.1"/>
    </source>
</evidence>
<sequence>MADTIGKWAPGGSYGPVLSQTDLYLLGTELEINPILANTSESFQLIFNLSTGQTGGYNHEARDRDIPFTAKEEPATMPRVEELIIITEFSPWCTIIKNPNGVTLGDICTTLFKEYSEKMVTEKEFDSLPPRLQEQVRRYASSATGAGWQQYYSPPVAPTQFRRVDWLRERVFFDKLTRKDSYAKARLGYAAPNIFVLMLSNY</sequence>